<reference evidence="1" key="1">
    <citation type="submission" date="2021-06" db="EMBL/GenBank/DDBJ databases">
        <authorList>
            <person name="Kallberg Y."/>
            <person name="Tangrot J."/>
            <person name="Rosling A."/>
        </authorList>
    </citation>
    <scope>NUCLEOTIDE SEQUENCE</scope>
    <source>
        <strain evidence="1">IN212</strain>
    </source>
</reference>
<dbReference type="OrthoDB" id="2383085at2759"/>
<dbReference type="Proteomes" id="UP000789396">
    <property type="component" value="Unassembled WGS sequence"/>
</dbReference>
<dbReference type="EMBL" id="CAJVPZ010035987">
    <property type="protein sequence ID" value="CAG8750202.1"/>
    <property type="molecule type" value="Genomic_DNA"/>
</dbReference>
<evidence type="ECO:0000313" key="1">
    <source>
        <dbReference type="EMBL" id="CAG8750202.1"/>
    </source>
</evidence>
<dbReference type="AlphaFoldDB" id="A0A9N9IT24"/>
<name>A0A9N9IT24_9GLOM</name>
<accession>A0A9N9IT24</accession>
<keyword evidence="2" id="KW-1185">Reference proteome</keyword>
<proteinExistence type="predicted"/>
<gene>
    <name evidence="1" type="ORF">RFULGI_LOCUS13539</name>
</gene>
<organism evidence="1 2">
    <name type="scientific">Racocetra fulgida</name>
    <dbReference type="NCBI Taxonomy" id="60492"/>
    <lineage>
        <taxon>Eukaryota</taxon>
        <taxon>Fungi</taxon>
        <taxon>Fungi incertae sedis</taxon>
        <taxon>Mucoromycota</taxon>
        <taxon>Glomeromycotina</taxon>
        <taxon>Glomeromycetes</taxon>
        <taxon>Diversisporales</taxon>
        <taxon>Gigasporaceae</taxon>
        <taxon>Racocetra</taxon>
    </lineage>
</organism>
<sequence length="161" mass="18797">MHIKWDIKDFAVSQEISNPIQIVSHYLDVYNKNKLCEKDIPFTGQRRVNKTIESKRCLELLQKYFLNNNDENITSCHFVKFFLEVLADQLVYLSSSSFTVDNLKLMVGNKDINTTLMKTLLEKISSHQIDPSLSKEQKIWELDDYHTMSASSLLEKLKHIV</sequence>
<protein>
    <submittedName>
        <fullName evidence="1">13132_t:CDS:1</fullName>
    </submittedName>
</protein>
<evidence type="ECO:0000313" key="2">
    <source>
        <dbReference type="Proteomes" id="UP000789396"/>
    </source>
</evidence>
<comment type="caution">
    <text evidence="1">The sequence shown here is derived from an EMBL/GenBank/DDBJ whole genome shotgun (WGS) entry which is preliminary data.</text>
</comment>